<sequence length="173" mass="19567">MENRYFQFPHVENRTMNSLDGYGPMAGLCEGGNEPPGSLKATSQPVLCSSEASFETGVRLECVRSCVSVRSPEFECTGPQLGDLSSRFSGLSLKSICKSLDNANISVFSPWILHTFTFTISMAIEKNIDFCSRLQLKFEECCFQSVLQYVMYRRLYFDAKKFCGDYRTTMNFV</sequence>
<proteinExistence type="predicted"/>
<protein>
    <submittedName>
        <fullName evidence="1">Uncharacterized protein</fullName>
    </submittedName>
</protein>
<dbReference type="EMBL" id="JAJSOF020000029">
    <property type="protein sequence ID" value="KAJ4432531.1"/>
    <property type="molecule type" value="Genomic_DNA"/>
</dbReference>
<comment type="caution">
    <text evidence="1">The sequence shown here is derived from an EMBL/GenBank/DDBJ whole genome shotgun (WGS) entry which is preliminary data.</text>
</comment>
<evidence type="ECO:0000313" key="2">
    <source>
        <dbReference type="Proteomes" id="UP001148838"/>
    </source>
</evidence>
<accession>A0ABQ8SFR1</accession>
<dbReference type="Proteomes" id="UP001148838">
    <property type="component" value="Unassembled WGS sequence"/>
</dbReference>
<organism evidence="1 2">
    <name type="scientific">Periplaneta americana</name>
    <name type="common">American cockroach</name>
    <name type="synonym">Blatta americana</name>
    <dbReference type="NCBI Taxonomy" id="6978"/>
    <lineage>
        <taxon>Eukaryota</taxon>
        <taxon>Metazoa</taxon>
        <taxon>Ecdysozoa</taxon>
        <taxon>Arthropoda</taxon>
        <taxon>Hexapoda</taxon>
        <taxon>Insecta</taxon>
        <taxon>Pterygota</taxon>
        <taxon>Neoptera</taxon>
        <taxon>Polyneoptera</taxon>
        <taxon>Dictyoptera</taxon>
        <taxon>Blattodea</taxon>
        <taxon>Blattoidea</taxon>
        <taxon>Blattidae</taxon>
        <taxon>Blattinae</taxon>
        <taxon>Periplaneta</taxon>
    </lineage>
</organism>
<gene>
    <name evidence="1" type="ORF">ANN_21153</name>
</gene>
<name>A0ABQ8SFR1_PERAM</name>
<keyword evidence="2" id="KW-1185">Reference proteome</keyword>
<evidence type="ECO:0000313" key="1">
    <source>
        <dbReference type="EMBL" id="KAJ4432531.1"/>
    </source>
</evidence>
<reference evidence="1 2" key="1">
    <citation type="journal article" date="2022" name="Allergy">
        <title>Genome assembly and annotation of Periplaneta americana reveal a comprehensive cockroach allergen profile.</title>
        <authorList>
            <person name="Wang L."/>
            <person name="Xiong Q."/>
            <person name="Saelim N."/>
            <person name="Wang L."/>
            <person name="Nong W."/>
            <person name="Wan A.T."/>
            <person name="Shi M."/>
            <person name="Liu X."/>
            <person name="Cao Q."/>
            <person name="Hui J.H.L."/>
            <person name="Sookrung N."/>
            <person name="Leung T.F."/>
            <person name="Tungtrongchitr A."/>
            <person name="Tsui S.K.W."/>
        </authorList>
    </citation>
    <scope>NUCLEOTIDE SEQUENCE [LARGE SCALE GENOMIC DNA]</scope>
    <source>
        <strain evidence="1">PWHHKU_190912</strain>
    </source>
</reference>